<feature type="transmembrane region" description="Helical" evidence="1">
    <location>
        <begin position="89"/>
        <end position="108"/>
    </location>
</feature>
<evidence type="ECO:0000313" key="2">
    <source>
        <dbReference type="EMBL" id="MFC7191213.1"/>
    </source>
</evidence>
<feature type="transmembrane region" description="Helical" evidence="1">
    <location>
        <begin position="61"/>
        <end position="83"/>
    </location>
</feature>
<keyword evidence="1" id="KW-0812">Transmembrane</keyword>
<keyword evidence="1" id="KW-0472">Membrane</keyword>
<comment type="caution">
    <text evidence="2">The sequence shown here is derived from an EMBL/GenBank/DDBJ whole genome shotgun (WGS) entry which is preliminary data.</text>
</comment>
<name>A0ABD5YU13_9EURY</name>
<sequence>MDDNKDDWMNATRQLVGALIVLAISWHVFWEIIHPALVSLSSIFAYNPKGRIGRYPDSPAIAALFGTVLLGLFVYFLFEILIFKGIDEFIGACIGIYGIIVVLPIVIVKNDVLPLFGIDRWKYDPQEDDT</sequence>
<accession>A0ABD5YU13</accession>
<keyword evidence="3" id="KW-1185">Reference proteome</keyword>
<dbReference type="EMBL" id="JBHTAX010000001">
    <property type="protein sequence ID" value="MFC7191213.1"/>
    <property type="molecule type" value="Genomic_DNA"/>
</dbReference>
<dbReference type="RefSeq" id="WP_264555746.1">
    <property type="nucleotide sequence ID" value="NZ_CP109979.1"/>
</dbReference>
<gene>
    <name evidence="2" type="ORF">ACFQL7_16320</name>
</gene>
<organism evidence="2 3">
    <name type="scientific">Halocatena marina</name>
    <dbReference type="NCBI Taxonomy" id="2934937"/>
    <lineage>
        <taxon>Archaea</taxon>
        <taxon>Methanobacteriati</taxon>
        <taxon>Methanobacteriota</taxon>
        <taxon>Stenosarchaea group</taxon>
        <taxon>Halobacteria</taxon>
        <taxon>Halobacteriales</taxon>
        <taxon>Natronomonadaceae</taxon>
        <taxon>Halocatena</taxon>
    </lineage>
</organism>
<dbReference type="AlphaFoldDB" id="A0ABD5YU13"/>
<protein>
    <submittedName>
        <fullName evidence="2">Uncharacterized protein</fullName>
    </submittedName>
</protein>
<dbReference type="GeneID" id="76200928"/>
<dbReference type="Proteomes" id="UP001596417">
    <property type="component" value="Unassembled WGS sequence"/>
</dbReference>
<proteinExistence type="predicted"/>
<reference evidence="2 3" key="1">
    <citation type="journal article" date="2019" name="Int. J. Syst. Evol. Microbiol.">
        <title>The Global Catalogue of Microorganisms (GCM) 10K type strain sequencing project: providing services to taxonomists for standard genome sequencing and annotation.</title>
        <authorList>
            <consortium name="The Broad Institute Genomics Platform"/>
            <consortium name="The Broad Institute Genome Sequencing Center for Infectious Disease"/>
            <person name="Wu L."/>
            <person name="Ma J."/>
        </authorList>
    </citation>
    <scope>NUCLEOTIDE SEQUENCE [LARGE SCALE GENOMIC DNA]</scope>
    <source>
        <strain evidence="2 3">RDMS1</strain>
    </source>
</reference>
<evidence type="ECO:0000313" key="3">
    <source>
        <dbReference type="Proteomes" id="UP001596417"/>
    </source>
</evidence>
<feature type="transmembrane region" description="Helical" evidence="1">
    <location>
        <begin position="15"/>
        <end position="40"/>
    </location>
</feature>
<keyword evidence="1" id="KW-1133">Transmembrane helix</keyword>
<evidence type="ECO:0000256" key="1">
    <source>
        <dbReference type="SAM" id="Phobius"/>
    </source>
</evidence>